<feature type="domain" description="AMP-binding enzyme C-terminal" evidence="8">
    <location>
        <begin position="548"/>
        <end position="626"/>
    </location>
</feature>
<comment type="function">
    <text evidence="6">Catalyzes the conversion of acetate into acetyl-CoA (AcCoA), an essential intermediate at the junction of anabolic and catabolic pathways. AcsA undergoes a two-step reaction. In the first half reaction, AcsA combines acetate with ATP to form acetyl-adenylate (AcAMP) intermediate. In the second half reaction, it can then transfer the acetyl group from AcAMP to the sulfhydryl group of CoA, forming the product AcCoA.</text>
</comment>
<feature type="binding site" evidence="6">
    <location>
        <position position="532"/>
    </location>
    <ligand>
        <name>ATP</name>
        <dbReference type="ChEBI" id="CHEBI:30616"/>
    </ligand>
</feature>
<evidence type="ECO:0000256" key="2">
    <source>
        <dbReference type="ARBA" id="ARBA00022598"/>
    </source>
</evidence>
<evidence type="ECO:0000256" key="1">
    <source>
        <dbReference type="ARBA" id="ARBA00006432"/>
    </source>
</evidence>
<dbReference type="STRING" id="1198114.AciX9_2742"/>
<feature type="binding site" evidence="6">
    <location>
        <position position="543"/>
    </location>
    <ligand>
        <name>ATP</name>
        <dbReference type="ChEBI" id="CHEBI:30616"/>
    </ligand>
</feature>
<evidence type="ECO:0000313" key="11">
    <source>
        <dbReference type="Proteomes" id="UP000000343"/>
    </source>
</evidence>
<evidence type="ECO:0000259" key="9">
    <source>
        <dbReference type="Pfam" id="PF16177"/>
    </source>
</evidence>
<dbReference type="PROSITE" id="PS00455">
    <property type="entry name" value="AMP_BINDING"/>
    <property type="match status" value="1"/>
</dbReference>
<name>E8WXS1_GRATM</name>
<dbReference type="PaxDb" id="1198114-AciX9_2742"/>
<dbReference type="AlphaFoldDB" id="E8WXS1"/>
<dbReference type="NCBIfam" id="TIGR02188">
    <property type="entry name" value="Ac_CoA_lig_AcsA"/>
    <property type="match status" value="1"/>
</dbReference>
<keyword evidence="2 6" id="KW-0436">Ligase</keyword>
<dbReference type="GO" id="GO:0016208">
    <property type="term" value="F:AMP binding"/>
    <property type="evidence" value="ECO:0007669"/>
    <property type="project" value="InterPro"/>
</dbReference>
<feature type="binding site" evidence="6">
    <location>
        <position position="556"/>
    </location>
    <ligand>
        <name>Mg(2+)</name>
        <dbReference type="ChEBI" id="CHEBI:18420"/>
    </ligand>
</feature>
<keyword evidence="6" id="KW-0479">Metal-binding</keyword>
<dbReference type="HAMAP" id="MF_01123">
    <property type="entry name" value="Ac_CoA_synth"/>
    <property type="match status" value="1"/>
</dbReference>
<dbReference type="InterPro" id="IPR025110">
    <property type="entry name" value="AMP-bd_C"/>
</dbReference>
<dbReference type="FunFam" id="3.40.50.12780:FF:000001">
    <property type="entry name" value="Acetyl-coenzyme A synthetase"/>
    <property type="match status" value="1"/>
</dbReference>
<dbReference type="GO" id="GO:0046872">
    <property type="term" value="F:metal ion binding"/>
    <property type="evidence" value="ECO:0007669"/>
    <property type="project" value="UniProtKB-KW"/>
</dbReference>
<gene>
    <name evidence="6" type="primary">acsA</name>
    <name evidence="10" type="ordered locus">AciX9_2742</name>
</gene>
<dbReference type="PANTHER" id="PTHR24095:SF14">
    <property type="entry name" value="ACETYL-COENZYME A SYNTHETASE 1"/>
    <property type="match status" value="1"/>
</dbReference>
<evidence type="ECO:0000256" key="5">
    <source>
        <dbReference type="ARBA" id="ARBA00022990"/>
    </source>
</evidence>
<feature type="binding site" evidence="6">
    <location>
        <begin position="428"/>
        <end position="433"/>
    </location>
    <ligand>
        <name>ATP</name>
        <dbReference type="ChEBI" id="CHEBI:30616"/>
    </ligand>
</feature>
<dbReference type="InterPro" id="IPR042099">
    <property type="entry name" value="ANL_N_sf"/>
</dbReference>
<proteinExistence type="inferred from homology"/>
<evidence type="ECO:0000259" key="7">
    <source>
        <dbReference type="Pfam" id="PF00501"/>
    </source>
</evidence>
<dbReference type="SUPFAM" id="SSF56801">
    <property type="entry name" value="Acetyl-CoA synthetase-like"/>
    <property type="match status" value="1"/>
</dbReference>
<feature type="domain" description="AMP-dependent synthetase/ligase" evidence="7">
    <location>
        <begin position="106"/>
        <end position="491"/>
    </location>
</feature>
<accession>E8WXS1</accession>
<dbReference type="InterPro" id="IPR011904">
    <property type="entry name" value="Ac_CoA_lig"/>
</dbReference>
<keyword evidence="6" id="KW-0460">Magnesium</keyword>
<feature type="binding site" evidence="6">
    <location>
        <position position="517"/>
    </location>
    <ligand>
        <name>ATP</name>
        <dbReference type="ChEBI" id="CHEBI:30616"/>
    </ligand>
</feature>
<keyword evidence="4 6" id="KW-0067">ATP-binding</keyword>
<dbReference type="Pfam" id="PF00501">
    <property type="entry name" value="AMP-binding"/>
    <property type="match status" value="1"/>
</dbReference>
<evidence type="ECO:0000256" key="3">
    <source>
        <dbReference type="ARBA" id="ARBA00022741"/>
    </source>
</evidence>
<dbReference type="InterPro" id="IPR045851">
    <property type="entry name" value="AMP-bd_C_sf"/>
</dbReference>
<dbReference type="GO" id="GO:0019427">
    <property type="term" value="P:acetyl-CoA biosynthetic process from acetate"/>
    <property type="evidence" value="ECO:0007669"/>
    <property type="project" value="UniProtKB-UniRule"/>
</dbReference>
<comment type="PTM">
    <text evidence="6">Acetylated. Deacetylation by the SIR2-homolog deacetylase activates the enzyme.</text>
</comment>
<dbReference type="EC" id="6.2.1.1" evidence="6"/>
<comment type="cofactor">
    <cofactor evidence="6">
        <name>Mg(2+)</name>
        <dbReference type="ChEBI" id="CHEBI:18420"/>
    </cofactor>
</comment>
<dbReference type="InterPro" id="IPR020845">
    <property type="entry name" value="AMP-binding_CS"/>
</dbReference>
<dbReference type="GO" id="GO:0003987">
    <property type="term" value="F:acetate-CoA ligase activity"/>
    <property type="evidence" value="ECO:0007669"/>
    <property type="project" value="UniProtKB-UniRule"/>
</dbReference>
<evidence type="ECO:0000256" key="6">
    <source>
        <dbReference type="HAMAP-Rule" id="MF_01123"/>
    </source>
</evidence>
<dbReference type="InterPro" id="IPR032387">
    <property type="entry name" value="ACAS_N"/>
</dbReference>
<keyword evidence="11" id="KW-1185">Reference proteome</keyword>
<feature type="binding site" evidence="6">
    <location>
        <position position="328"/>
    </location>
    <ligand>
        <name>CoA</name>
        <dbReference type="ChEBI" id="CHEBI:57287"/>
    </ligand>
</feature>
<evidence type="ECO:0000259" key="8">
    <source>
        <dbReference type="Pfam" id="PF13193"/>
    </source>
</evidence>
<organism evidence="11">
    <name type="scientific">Granulicella tundricola (strain ATCC BAA-1859 / DSM 23138 / MP5ACTX9)</name>
    <dbReference type="NCBI Taxonomy" id="1198114"/>
    <lineage>
        <taxon>Bacteria</taxon>
        <taxon>Pseudomonadati</taxon>
        <taxon>Acidobacteriota</taxon>
        <taxon>Terriglobia</taxon>
        <taxon>Terriglobales</taxon>
        <taxon>Acidobacteriaceae</taxon>
        <taxon>Granulicella</taxon>
    </lineage>
</organism>
<dbReference type="Pfam" id="PF16177">
    <property type="entry name" value="ACAS_N"/>
    <property type="match status" value="1"/>
</dbReference>
<dbReference type="EMBL" id="CP002480">
    <property type="protein sequence ID" value="ADW69766.1"/>
    <property type="molecule type" value="Genomic_DNA"/>
</dbReference>
<dbReference type="PANTHER" id="PTHR24095">
    <property type="entry name" value="ACETYL-COENZYME A SYNTHETASE"/>
    <property type="match status" value="1"/>
</dbReference>
<feature type="domain" description="Acetyl-coenzyme A synthetase N-terminal" evidence="9">
    <location>
        <begin position="46"/>
        <end position="99"/>
    </location>
</feature>
<protein>
    <recommendedName>
        <fullName evidence="6">Acetyl-coenzyme A synthetase</fullName>
        <shortName evidence="6">AcCoA synthetase</shortName>
        <shortName evidence="6">Acs</shortName>
        <ecNumber evidence="6">6.2.1.1</ecNumber>
    </recommendedName>
    <alternativeName>
        <fullName evidence="6">Acetate--CoA ligase</fullName>
    </alternativeName>
    <alternativeName>
        <fullName evidence="6">Acyl-activating enzyme</fullName>
    </alternativeName>
</protein>
<dbReference type="InterPro" id="IPR000873">
    <property type="entry name" value="AMP-dep_synth/lig_dom"/>
</dbReference>
<evidence type="ECO:0000313" key="10">
    <source>
        <dbReference type="EMBL" id="ADW69766.1"/>
    </source>
</evidence>
<dbReference type="NCBIfam" id="NF001208">
    <property type="entry name" value="PRK00174.1"/>
    <property type="match status" value="1"/>
</dbReference>
<dbReference type="Gene3D" id="3.30.300.30">
    <property type="match status" value="1"/>
</dbReference>
<dbReference type="Proteomes" id="UP000000343">
    <property type="component" value="Chromosome"/>
</dbReference>
<dbReference type="Pfam" id="PF13193">
    <property type="entry name" value="AMP-binding_C"/>
    <property type="match status" value="1"/>
</dbReference>
<dbReference type="GO" id="GO:0005829">
    <property type="term" value="C:cytosol"/>
    <property type="evidence" value="ECO:0007669"/>
    <property type="project" value="TreeGrafter"/>
</dbReference>
<feature type="binding site" evidence="6">
    <location>
        <begin position="404"/>
        <end position="406"/>
    </location>
    <ligand>
        <name>ATP</name>
        <dbReference type="ChEBI" id="CHEBI:30616"/>
    </ligand>
</feature>
<dbReference type="Gene3D" id="3.40.50.12780">
    <property type="entry name" value="N-terminal domain of ligase-like"/>
    <property type="match status" value="1"/>
</dbReference>
<feature type="modified residue" description="N6-acetyllysine" evidence="6">
    <location>
        <position position="626"/>
    </location>
</feature>
<keyword evidence="5 6" id="KW-0007">Acetylation</keyword>
<feature type="binding site" evidence="6">
    <location>
        <position position="352"/>
    </location>
    <ligand>
        <name>CoA</name>
        <dbReference type="ChEBI" id="CHEBI:57287"/>
    </ligand>
</feature>
<comment type="catalytic activity">
    <reaction evidence="6">
        <text>acetate + ATP + CoA = acetyl-CoA + AMP + diphosphate</text>
        <dbReference type="Rhea" id="RHEA:23176"/>
        <dbReference type="ChEBI" id="CHEBI:30089"/>
        <dbReference type="ChEBI" id="CHEBI:30616"/>
        <dbReference type="ChEBI" id="CHEBI:33019"/>
        <dbReference type="ChEBI" id="CHEBI:57287"/>
        <dbReference type="ChEBI" id="CHEBI:57288"/>
        <dbReference type="ChEBI" id="CHEBI:456215"/>
        <dbReference type="EC" id="6.2.1.1"/>
    </reaction>
</comment>
<feature type="binding site" evidence="6">
    <location>
        <begin position="209"/>
        <end position="212"/>
    </location>
    <ligand>
        <name>CoA</name>
        <dbReference type="ChEBI" id="CHEBI:57287"/>
    </ligand>
</feature>
<feature type="binding site" evidence="6">
    <location>
        <position position="559"/>
    </location>
    <ligand>
        <name>Mg(2+)</name>
        <dbReference type="ChEBI" id="CHEBI:18420"/>
    </ligand>
</feature>
<comment type="similarity">
    <text evidence="1 6">Belongs to the ATP-dependent AMP-binding enzyme family.</text>
</comment>
<dbReference type="KEGG" id="acm:AciX9_2742"/>
<comment type="caution">
    <text evidence="6">Lacks conserved residue(s) required for the propagation of feature annotation.</text>
</comment>
<feature type="binding site" evidence="6">
    <location>
        <position position="540"/>
    </location>
    <ligand>
        <name>CoA</name>
        <dbReference type="ChEBI" id="CHEBI:57287"/>
    </ligand>
</feature>
<sequence length="662" mass="73100">MSSSSNSATESTTVHTNMHSFLREDRVFAPPAEFAAKAHVTSLDDYEAMYKRSVDDPEGFWSDAANELEWFTPFTSVVQGEMGSARWFEGGRLNLCHNCVDRHALGVRRDKVAIVWEGEPGEVKRLTYGDLLEQVQVFGNVLKSLGVKKGDRVAIYMGMCPELAIALLACARVGAVHNVIFGGFAAHALVDRINDSECKVVLTQDTSYRRGGEVKLKAIVDEALEKCPGVESVLVHRRSGTAVAMKEGRDLWLDEESAKFAGQACVAEAMESEDPLYILYTSGTTGKPKGLVHTTGGYSVGTYLTSKYNFDLREEDVYWCTADIGWVTGHSYVVYGPLQNGATVLMYEGAPNHPQPDRFWKLIDDHKVTVFYTAPTAIRSFIKWGGEWLKPYSLASLRLLGTVGEPINPESWMWYYREIGHEKCPIVDTWWQTETGAHMIAPVPGAVATKPGSATRPFFGIVPEIVTKEGEPVPAGQGGLLVIRKPWPSMARTIYGDAERYKQAYFSEIPGAYFTGDGARCDADGYYWLMGRVDDVINVSGHRLGTMEIESALVAHPKVAEAAVVGRPDEMKGQAISAFVSLEEGHEPSDELKNELRQWVAKEIGALARPDDLRFTQSLPKTRSGKIMRRLLRELATTGTVTGDTTTLEDFNVIASLRGNEE</sequence>
<feature type="binding site" evidence="6">
    <location>
        <position position="554"/>
    </location>
    <ligand>
        <name>Mg(2+)</name>
        <dbReference type="ChEBI" id="CHEBI:18420"/>
    </ligand>
</feature>
<keyword evidence="3 6" id="KW-0547">Nucleotide-binding</keyword>
<reference evidence="11" key="1">
    <citation type="submission" date="2011-01" db="EMBL/GenBank/DDBJ databases">
        <title>Complete sequence of chromosome of Acidobacterium sp. MP5ACTX9.</title>
        <authorList>
            <consortium name="US DOE Joint Genome Institute"/>
            <person name="Lucas S."/>
            <person name="Copeland A."/>
            <person name="Lapidus A."/>
            <person name="Cheng J.-F."/>
            <person name="Goodwin L."/>
            <person name="Pitluck S."/>
            <person name="Teshima H."/>
            <person name="Detter J.C."/>
            <person name="Han C."/>
            <person name="Tapia R."/>
            <person name="Land M."/>
            <person name="Hauser L."/>
            <person name="Kyrpides N."/>
            <person name="Ivanova N."/>
            <person name="Ovchinnikova G."/>
            <person name="Pagani I."/>
            <person name="Rawat S.R."/>
            <person name="Mannisto M."/>
            <person name="Haggblom M.M."/>
            <person name="Woyke T."/>
        </authorList>
    </citation>
    <scope>NUCLEOTIDE SEQUENCE [LARGE SCALE GENOMIC DNA]</scope>
    <source>
        <strain evidence="11">MP5ACTX9</strain>
    </source>
</reference>
<dbReference type="GO" id="GO:0005524">
    <property type="term" value="F:ATP binding"/>
    <property type="evidence" value="ECO:0007669"/>
    <property type="project" value="UniProtKB-KW"/>
</dbReference>
<dbReference type="HOGENOM" id="CLU_000022_3_6_0"/>
<dbReference type="CDD" id="cd05966">
    <property type="entry name" value="ACS"/>
    <property type="match status" value="1"/>
</dbReference>
<dbReference type="eggNOG" id="COG0365">
    <property type="taxonomic scope" value="Bacteria"/>
</dbReference>
<evidence type="ECO:0000256" key="4">
    <source>
        <dbReference type="ARBA" id="ARBA00022840"/>
    </source>
</evidence>